<reference evidence="7 8" key="1">
    <citation type="submission" date="2019-08" db="EMBL/GenBank/DDBJ databases">
        <title>Lewinella sp. strain SSH13 Genome sequencing and assembly.</title>
        <authorList>
            <person name="Kim I."/>
        </authorList>
    </citation>
    <scope>NUCLEOTIDE SEQUENCE [LARGE SCALE GENOMIC DNA]</scope>
    <source>
        <strain evidence="7 8">SSH13</strain>
    </source>
</reference>
<dbReference type="GO" id="GO:0005829">
    <property type="term" value="C:cytosol"/>
    <property type="evidence" value="ECO:0007669"/>
    <property type="project" value="TreeGrafter"/>
</dbReference>
<dbReference type="SUPFAM" id="SSF51735">
    <property type="entry name" value="NAD(P)-binding Rossmann-fold domains"/>
    <property type="match status" value="1"/>
</dbReference>
<gene>
    <name evidence="7" type="ORF">FUA23_08085</name>
</gene>
<dbReference type="Pfam" id="PF08240">
    <property type="entry name" value="ADH_N"/>
    <property type="match status" value="1"/>
</dbReference>
<dbReference type="InterPro" id="IPR013154">
    <property type="entry name" value="ADH-like_N"/>
</dbReference>
<dbReference type="PANTHER" id="PTHR43880">
    <property type="entry name" value="ALCOHOL DEHYDROGENASE"/>
    <property type="match status" value="1"/>
</dbReference>
<dbReference type="Gene3D" id="3.90.180.10">
    <property type="entry name" value="Medium-chain alcohol dehydrogenases, catalytic domain"/>
    <property type="match status" value="1"/>
</dbReference>
<dbReference type="PANTHER" id="PTHR43880:SF12">
    <property type="entry name" value="ALCOHOL DEHYDROGENASE CLASS-3"/>
    <property type="match status" value="1"/>
</dbReference>
<dbReference type="EMBL" id="VOXD01000010">
    <property type="protein sequence ID" value="TXF89908.1"/>
    <property type="molecule type" value="Genomic_DNA"/>
</dbReference>
<comment type="caution">
    <text evidence="7">The sequence shown here is derived from an EMBL/GenBank/DDBJ whole genome shotgun (WGS) entry which is preliminary data.</text>
</comment>
<dbReference type="InterPro" id="IPR036291">
    <property type="entry name" value="NAD(P)-bd_dom_sf"/>
</dbReference>
<dbReference type="Pfam" id="PF00107">
    <property type="entry name" value="ADH_zinc_N"/>
    <property type="match status" value="1"/>
</dbReference>
<dbReference type="GO" id="GO:0008270">
    <property type="term" value="F:zinc ion binding"/>
    <property type="evidence" value="ECO:0007669"/>
    <property type="project" value="InterPro"/>
</dbReference>
<organism evidence="7 8">
    <name type="scientific">Neolewinella aurantiaca</name>
    <dbReference type="NCBI Taxonomy" id="2602767"/>
    <lineage>
        <taxon>Bacteria</taxon>
        <taxon>Pseudomonadati</taxon>
        <taxon>Bacteroidota</taxon>
        <taxon>Saprospiria</taxon>
        <taxon>Saprospirales</taxon>
        <taxon>Lewinellaceae</taxon>
        <taxon>Neolewinella</taxon>
    </lineage>
</organism>
<evidence type="ECO:0000313" key="7">
    <source>
        <dbReference type="EMBL" id="TXF89908.1"/>
    </source>
</evidence>
<feature type="domain" description="Enoyl reductase (ER)" evidence="6">
    <location>
        <begin position="14"/>
        <end position="370"/>
    </location>
</feature>
<dbReference type="PROSITE" id="PS00059">
    <property type="entry name" value="ADH_ZINC"/>
    <property type="match status" value="1"/>
</dbReference>
<dbReference type="InterPro" id="IPR020843">
    <property type="entry name" value="ER"/>
</dbReference>
<dbReference type="InterPro" id="IPR002328">
    <property type="entry name" value="ADH_Zn_CS"/>
</dbReference>
<evidence type="ECO:0000256" key="5">
    <source>
        <dbReference type="RuleBase" id="RU361277"/>
    </source>
</evidence>
<evidence type="ECO:0000256" key="3">
    <source>
        <dbReference type="ARBA" id="ARBA00023002"/>
    </source>
</evidence>
<evidence type="ECO:0000259" key="6">
    <source>
        <dbReference type="SMART" id="SM00829"/>
    </source>
</evidence>
<dbReference type="GO" id="GO:0051903">
    <property type="term" value="F:S-(hydroxymethyl)glutathione dehydrogenase [NAD(P)+] activity"/>
    <property type="evidence" value="ECO:0007669"/>
    <property type="project" value="TreeGrafter"/>
</dbReference>
<proteinExistence type="inferred from homology"/>
<dbReference type="GO" id="GO:0046294">
    <property type="term" value="P:formaldehyde catabolic process"/>
    <property type="evidence" value="ECO:0007669"/>
    <property type="project" value="TreeGrafter"/>
</dbReference>
<keyword evidence="8" id="KW-1185">Reference proteome</keyword>
<accession>A0A5C7FHG0</accession>
<evidence type="ECO:0000256" key="4">
    <source>
        <dbReference type="ARBA" id="ARBA00023027"/>
    </source>
</evidence>
<keyword evidence="3" id="KW-0560">Oxidoreductase</keyword>
<dbReference type="RefSeq" id="WP_147930228.1">
    <property type="nucleotide sequence ID" value="NZ_VOXD01000010.1"/>
</dbReference>
<keyword evidence="1 5" id="KW-0479">Metal-binding</keyword>
<comment type="cofactor">
    <cofactor evidence="5">
        <name>Zn(2+)</name>
        <dbReference type="ChEBI" id="CHEBI:29105"/>
    </cofactor>
</comment>
<keyword evidence="2 5" id="KW-0862">Zinc</keyword>
<dbReference type="InterPro" id="IPR013149">
    <property type="entry name" value="ADH-like_C"/>
</dbReference>
<dbReference type="Proteomes" id="UP000321907">
    <property type="component" value="Unassembled WGS sequence"/>
</dbReference>
<comment type="similarity">
    <text evidence="5">Belongs to the zinc-containing alcohol dehydrogenase family.</text>
</comment>
<dbReference type="SUPFAM" id="SSF50129">
    <property type="entry name" value="GroES-like"/>
    <property type="match status" value="2"/>
</dbReference>
<evidence type="ECO:0000256" key="2">
    <source>
        <dbReference type="ARBA" id="ARBA00022833"/>
    </source>
</evidence>
<dbReference type="InterPro" id="IPR011032">
    <property type="entry name" value="GroES-like_sf"/>
</dbReference>
<sequence>METSISALTAVADGQGSFTIGQTQVSPPAVGEVVVKMKAAGLCHTDHDSLNWGKLIVMGHEGAGEVHAVGEGVTDFEPGDQVVLNWATPCYHCFQCKRGNEHICEENSPVVAGGNGFTPGHAHLEGTLWRGKPIERSFNLGTLAEYALVKASALVKMTTDIPFASASIVSCGVMTGVGSVINVIDGGSEDSAAVLGTGGVGLNVIQGLKIAGVGKIIAVDINPERLTMAKVFGATHTVLARREDTGLLQAAETVKTMTNGRGADYAFECTAIPALGAAPLAMIRNAGTAVQVSGIEQEINIDMNLFEWDKIYLNPLYGKCSPRRDFPKLMDWYADGKLLLDEMITRTYPLTDLQQGLDDMLAGRNAKGVIVFD</sequence>
<name>A0A5C7FHG0_9BACT</name>
<evidence type="ECO:0000256" key="1">
    <source>
        <dbReference type="ARBA" id="ARBA00022723"/>
    </source>
</evidence>
<dbReference type="Gene3D" id="3.40.50.720">
    <property type="entry name" value="NAD(P)-binding Rossmann-like Domain"/>
    <property type="match status" value="1"/>
</dbReference>
<protein>
    <submittedName>
        <fullName evidence="7">Zn-dependent alcohol dehydrogenase</fullName>
    </submittedName>
</protein>
<dbReference type="SMART" id="SM00829">
    <property type="entry name" value="PKS_ER"/>
    <property type="match status" value="1"/>
</dbReference>
<dbReference type="CDD" id="cd08279">
    <property type="entry name" value="Zn_ADH_class_III"/>
    <property type="match status" value="1"/>
</dbReference>
<evidence type="ECO:0000313" key="8">
    <source>
        <dbReference type="Proteomes" id="UP000321907"/>
    </source>
</evidence>
<dbReference type="OrthoDB" id="9787435at2"/>
<keyword evidence="4" id="KW-0520">NAD</keyword>
<dbReference type="AlphaFoldDB" id="A0A5C7FHG0"/>